<organism evidence="1 2">
    <name type="scientific">Aspergillus versicolor CBS 583.65</name>
    <dbReference type="NCBI Taxonomy" id="1036611"/>
    <lineage>
        <taxon>Eukaryota</taxon>
        <taxon>Fungi</taxon>
        <taxon>Dikarya</taxon>
        <taxon>Ascomycota</taxon>
        <taxon>Pezizomycotina</taxon>
        <taxon>Eurotiomycetes</taxon>
        <taxon>Eurotiomycetidae</taxon>
        <taxon>Eurotiales</taxon>
        <taxon>Aspergillaceae</taxon>
        <taxon>Aspergillus</taxon>
        <taxon>Aspergillus subgen. Nidulantes</taxon>
    </lineage>
</organism>
<dbReference type="Proteomes" id="UP000184073">
    <property type="component" value="Unassembled WGS sequence"/>
</dbReference>
<evidence type="ECO:0000313" key="2">
    <source>
        <dbReference type="Proteomes" id="UP000184073"/>
    </source>
</evidence>
<proteinExistence type="predicted"/>
<gene>
    <name evidence="1" type="ORF">ASPVEDRAFT_832917</name>
</gene>
<sequence length="138" mass="14653">MPSSCDPAMGSLLCAAPFRHRSAPCHFRLAQSSWFVGWMSISALPWGIHASTLGHDTVTMFSMSASTRLIEGVIPNTILSGNPPYDTCESSRPGPGPGLIGILFRRVYSIYDTCISTASTNGSSLRSKVAAGCVLLCI</sequence>
<keyword evidence="2" id="KW-1185">Reference proteome</keyword>
<reference evidence="2" key="1">
    <citation type="journal article" date="2017" name="Genome Biol.">
        <title>Comparative genomics reveals high biological diversity and specific adaptations in the industrially and medically important fungal genus Aspergillus.</title>
        <authorList>
            <person name="de Vries R.P."/>
            <person name="Riley R."/>
            <person name="Wiebenga A."/>
            <person name="Aguilar-Osorio G."/>
            <person name="Amillis S."/>
            <person name="Uchima C.A."/>
            <person name="Anderluh G."/>
            <person name="Asadollahi M."/>
            <person name="Askin M."/>
            <person name="Barry K."/>
            <person name="Battaglia E."/>
            <person name="Bayram O."/>
            <person name="Benocci T."/>
            <person name="Braus-Stromeyer S.A."/>
            <person name="Caldana C."/>
            <person name="Canovas D."/>
            <person name="Cerqueira G.C."/>
            <person name="Chen F."/>
            <person name="Chen W."/>
            <person name="Choi C."/>
            <person name="Clum A."/>
            <person name="Dos Santos R.A."/>
            <person name="Damasio A.R."/>
            <person name="Diallinas G."/>
            <person name="Emri T."/>
            <person name="Fekete E."/>
            <person name="Flipphi M."/>
            <person name="Freyberg S."/>
            <person name="Gallo A."/>
            <person name="Gournas C."/>
            <person name="Habgood R."/>
            <person name="Hainaut M."/>
            <person name="Harispe M.L."/>
            <person name="Henrissat B."/>
            <person name="Hilden K.S."/>
            <person name="Hope R."/>
            <person name="Hossain A."/>
            <person name="Karabika E."/>
            <person name="Karaffa L."/>
            <person name="Karanyi Z."/>
            <person name="Krasevec N."/>
            <person name="Kuo A."/>
            <person name="Kusch H."/>
            <person name="LaButti K."/>
            <person name="Lagendijk E.L."/>
            <person name="Lapidus A."/>
            <person name="Levasseur A."/>
            <person name="Lindquist E."/>
            <person name="Lipzen A."/>
            <person name="Logrieco A.F."/>
            <person name="MacCabe A."/>
            <person name="Maekelae M.R."/>
            <person name="Malavazi I."/>
            <person name="Melin P."/>
            <person name="Meyer V."/>
            <person name="Mielnichuk N."/>
            <person name="Miskei M."/>
            <person name="Molnar A.P."/>
            <person name="Mule G."/>
            <person name="Ngan C.Y."/>
            <person name="Orejas M."/>
            <person name="Orosz E."/>
            <person name="Ouedraogo J.P."/>
            <person name="Overkamp K.M."/>
            <person name="Park H.-S."/>
            <person name="Perrone G."/>
            <person name="Piumi F."/>
            <person name="Punt P.J."/>
            <person name="Ram A.F."/>
            <person name="Ramon A."/>
            <person name="Rauscher S."/>
            <person name="Record E."/>
            <person name="Riano-Pachon D.M."/>
            <person name="Robert V."/>
            <person name="Roehrig J."/>
            <person name="Ruller R."/>
            <person name="Salamov A."/>
            <person name="Salih N.S."/>
            <person name="Samson R.A."/>
            <person name="Sandor E."/>
            <person name="Sanguinetti M."/>
            <person name="Schuetze T."/>
            <person name="Sepcic K."/>
            <person name="Shelest E."/>
            <person name="Sherlock G."/>
            <person name="Sophianopoulou V."/>
            <person name="Squina F.M."/>
            <person name="Sun H."/>
            <person name="Susca A."/>
            <person name="Todd R.B."/>
            <person name="Tsang A."/>
            <person name="Unkles S.E."/>
            <person name="van de Wiele N."/>
            <person name="van Rossen-Uffink D."/>
            <person name="Oliveira J.V."/>
            <person name="Vesth T.C."/>
            <person name="Visser J."/>
            <person name="Yu J.-H."/>
            <person name="Zhou M."/>
            <person name="Andersen M.R."/>
            <person name="Archer D.B."/>
            <person name="Baker S.E."/>
            <person name="Benoit I."/>
            <person name="Brakhage A.A."/>
            <person name="Braus G.H."/>
            <person name="Fischer R."/>
            <person name="Frisvad J.C."/>
            <person name="Goldman G.H."/>
            <person name="Houbraken J."/>
            <person name="Oakley B."/>
            <person name="Pocsi I."/>
            <person name="Scazzocchio C."/>
            <person name="Seiboth B."/>
            <person name="vanKuyk P.A."/>
            <person name="Wortman J."/>
            <person name="Dyer P.S."/>
            <person name="Grigoriev I.V."/>
        </authorList>
    </citation>
    <scope>NUCLEOTIDE SEQUENCE [LARGE SCALE GENOMIC DNA]</scope>
    <source>
        <strain evidence="2">CBS 583.65</strain>
    </source>
</reference>
<dbReference type="EMBL" id="KV878132">
    <property type="protein sequence ID" value="OJJ05115.1"/>
    <property type="molecule type" value="Genomic_DNA"/>
</dbReference>
<dbReference type="AlphaFoldDB" id="A0A1L9PUK9"/>
<dbReference type="RefSeq" id="XP_040670877.1">
    <property type="nucleotide sequence ID" value="XM_040817353.1"/>
</dbReference>
<name>A0A1L9PUK9_ASPVE</name>
<dbReference type="GeneID" id="63732864"/>
<dbReference type="VEuPathDB" id="FungiDB:ASPVEDRAFT_832917"/>
<protein>
    <submittedName>
        <fullName evidence="1">Uncharacterized protein</fullName>
    </submittedName>
</protein>
<evidence type="ECO:0000313" key="1">
    <source>
        <dbReference type="EMBL" id="OJJ05115.1"/>
    </source>
</evidence>
<accession>A0A1L9PUK9</accession>